<keyword evidence="2" id="KW-0489">Methyltransferase</keyword>
<dbReference type="AlphaFoldDB" id="A0A1C6VZQ4"/>
<evidence type="ECO:0000313" key="3">
    <source>
        <dbReference type="Proteomes" id="UP000199343"/>
    </source>
</evidence>
<keyword evidence="2" id="KW-0808">Transferase</keyword>
<sequence length="274" mass="30588">MLLQIHGNKAWTHHTSVTSLLRMSPYITDVAAWQESWDRQQEAYLPDREHRFTAMLDAVDAVRDGDRLRLLDLAGGTGTISERTLRRFPHAEVTLVDLDPALLALARASLGERVTIVTADLGRPDWHAALPHRDYDAVLTATALHWLPAERLERLYAELRDLLRPGGILVNADHMPDDALPQLTKRLLDRARDRRAARYAAGAALSWTQWWQQAEADPALRPLVAQRHAIYPTGHSPEWNPPVSWHLSALDAAGFAEVGTVWRGGTDAAVAGLR</sequence>
<dbReference type="Proteomes" id="UP000199343">
    <property type="component" value="Unassembled WGS sequence"/>
</dbReference>
<dbReference type="InterPro" id="IPR041698">
    <property type="entry name" value="Methyltransf_25"/>
</dbReference>
<reference evidence="2 3" key="1">
    <citation type="submission" date="2016-06" db="EMBL/GenBank/DDBJ databases">
        <authorList>
            <person name="Kjaerup R.B."/>
            <person name="Dalgaard T.S."/>
            <person name="Juul-Madsen H.R."/>
        </authorList>
    </citation>
    <scope>NUCLEOTIDE SEQUENCE [LARGE SCALE GENOMIC DNA]</scope>
    <source>
        <strain evidence="2 3">DSM 43363</strain>
    </source>
</reference>
<evidence type="ECO:0000259" key="1">
    <source>
        <dbReference type="Pfam" id="PF13649"/>
    </source>
</evidence>
<dbReference type="Pfam" id="PF13649">
    <property type="entry name" value="Methyltransf_25"/>
    <property type="match status" value="1"/>
</dbReference>
<proteinExistence type="predicted"/>
<dbReference type="PANTHER" id="PTHR43591">
    <property type="entry name" value="METHYLTRANSFERASE"/>
    <property type="match status" value="1"/>
</dbReference>
<dbReference type="STRING" id="47871.GA0070608_4625"/>
<name>A0A1C6VZQ4_9ACTN</name>
<feature type="domain" description="Methyltransferase" evidence="1">
    <location>
        <begin position="71"/>
        <end position="167"/>
    </location>
</feature>
<gene>
    <name evidence="2" type="ORF">GA0070608_4625</name>
</gene>
<dbReference type="CDD" id="cd02440">
    <property type="entry name" value="AdoMet_MTases"/>
    <property type="match status" value="1"/>
</dbReference>
<dbReference type="SUPFAM" id="SSF53335">
    <property type="entry name" value="S-adenosyl-L-methionine-dependent methyltransferases"/>
    <property type="match status" value="1"/>
</dbReference>
<accession>A0A1C6VZQ4</accession>
<dbReference type="PANTHER" id="PTHR43591:SF108">
    <property type="entry name" value="S-ADENOSYL-L-METHIONINE-DEPENDENT METHYLTRANSFERASE"/>
    <property type="match status" value="1"/>
</dbReference>
<keyword evidence="2" id="KW-0830">Ubiquinone</keyword>
<organism evidence="2 3">
    <name type="scientific">Micromonospora peucetia</name>
    <dbReference type="NCBI Taxonomy" id="47871"/>
    <lineage>
        <taxon>Bacteria</taxon>
        <taxon>Bacillati</taxon>
        <taxon>Actinomycetota</taxon>
        <taxon>Actinomycetes</taxon>
        <taxon>Micromonosporales</taxon>
        <taxon>Micromonosporaceae</taxon>
        <taxon>Micromonospora</taxon>
    </lineage>
</organism>
<evidence type="ECO:0000313" key="2">
    <source>
        <dbReference type="EMBL" id="SCL71370.1"/>
    </source>
</evidence>
<protein>
    <submittedName>
        <fullName evidence="2">Ubiquinone/menaquinone biosynthesis C-methylase UbiE</fullName>
    </submittedName>
</protein>
<dbReference type="GO" id="GO:0032259">
    <property type="term" value="P:methylation"/>
    <property type="evidence" value="ECO:0007669"/>
    <property type="project" value="UniProtKB-KW"/>
</dbReference>
<dbReference type="GO" id="GO:0008168">
    <property type="term" value="F:methyltransferase activity"/>
    <property type="evidence" value="ECO:0007669"/>
    <property type="project" value="UniProtKB-KW"/>
</dbReference>
<dbReference type="InterPro" id="IPR029063">
    <property type="entry name" value="SAM-dependent_MTases_sf"/>
</dbReference>
<dbReference type="EMBL" id="FMIC01000002">
    <property type="protein sequence ID" value="SCL71370.1"/>
    <property type="molecule type" value="Genomic_DNA"/>
</dbReference>
<dbReference type="Gene3D" id="3.40.50.150">
    <property type="entry name" value="Vaccinia Virus protein VP39"/>
    <property type="match status" value="1"/>
</dbReference>